<reference evidence="7" key="1">
    <citation type="submission" date="2025-08" db="UniProtKB">
        <authorList>
            <consortium name="RefSeq"/>
        </authorList>
    </citation>
    <scope>IDENTIFICATION</scope>
    <source>
        <tissue evidence="7">Whole body</tissue>
    </source>
</reference>
<dbReference type="PANTHER" id="PTHR11857">
    <property type="entry name" value="ODORANT BINDING PROTEIN-RELATED"/>
    <property type="match status" value="1"/>
</dbReference>
<dbReference type="CDD" id="cd23992">
    <property type="entry name" value="PBP_GOBP"/>
    <property type="match status" value="1"/>
</dbReference>
<dbReference type="Gene3D" id="1.10.238.20">
    <property type="entry name" value="Pheromone/general odorant binding protein domain"/>
    <property type="match status" value="1"/>
</dbReference>
<dbReference type="SUPFAM" id="SSF47565">
    <property type="entry name" value="Insect pheromone/odorant-binding proteins"/>
    <property type="match status" value="1"/>
</dbReference>
<keyword evidence="4" id="KW-0732">Signal</keyword>
<evidence type="ECO:0000313" key="7">
    <source>
        <dbReference type="RefSeq" id="XP_026494678.2"/>
    </source>
</evidence>
<comment type="similarity">
    <text evidence="2">Belongs to the PBP/GOBP family.</text>
</comment>
<proteinExistence type="inferred from homology"/>
<dbReference type="GO" id="GO:0005615">
    <property type="term" value="C:extracellular space"/>
    <property type="evidence" value="ECO:0007669"/>
    <property type="project" value="TreeGrafter"/>
</dbReference>
<evidence type="ECO:0000256" key="2">
    <source>
        <dbReference type="ARBA" id="ARBA00008098"/>
    </source>
</evidence>
<comment type="subcellular location">
    <subcellularLocation>
        <location evidence="1">Secreted</location>
    </subcellularLocation>
</comment>
<keyword evidence="3" id="KW-0964">Secreted</keyword>
<sequence length="176" mass="19966">MLLVMDFSDYKVLLRRKGHSLYLKMFRSVLLISFLLINYMVFDIAAMTADQKAMIHKHFEEIGIECIKDHVITKDDITNLKAKKMPSGDNAPCFLACMLRKLGVLDDAGLLQKETALDLAKKVFNDNEELKLIENYLHSCSHINSEPVGDGDKGCERSMLAYKCMIENASQFGIEI</sequence>
<dbReference type="GO" id="GO:0005549">
    <property type="term" value="F:odorant binding"/>
    <property type="evidence" value="ECO:0007669"/>
    <property type="project" value="InterPro"/>
</dbReference>
<evidence type="ECO:0000313" key="6">
    <source>
        <dbReference type="Proteomes" id="UP001652626"/>
    </source>
</evidence>
<evidence type="ECO:0000256" key="1">
    <source>
        <dbReference type="ARBA" id="ARBA00004613"/>
    </source>
</evidence>
<dbReference type="AlphaFoldDB" id="A0A8B8IC75"/>
<dbReference type="SMART" id="SM00708">
    <property type="entry name" value="PhBP"/>
    <property type="match status" value="1"/>
</dbReference>
<dbReference type="OMA" id="CSHINTE"/>
<keyword evidence="5" id="KW-0472">Membrane</keyword>
<keyword evidence="5" id="KW-1133">Transmembrane helix</keyword>
<name>A0A8B8IC75_VANTA</name>
<gene>
    <name evidence="7" type="primary">LOC113399694</name>
</gene>
<keyword evidence="5" id="KW-0812">Transmembrane</keyword>
<evidence type="ECO:0000256" key="4">
    <source>
        <dbReference type="ARBA" id="ARBA00022729"/>
    </source>
</evidence>
<dbReference type="OrthoDB" id="7692290at2759"/>
<protein>
    <submittedName>
        <fullName evidence="7">General odorant-binding protein 19d-like</fullName>
    </submittedName>
</protein>
<dbReference type="Proteomes" id="UP001652626">
    <property type="component" value="Chromosome 15"/>
</dbReference>
<feature type="transmembrane region" description="Helical" evidence="5">
    <location>
        <begin position="21"/>
        <end position="42"/>
    </location>
</feature>
<dbReference type="GeneID" id="113399694"/>
<organism evidence="6 7">
    <name type="scientific">Vanessa tameamea</name>
    <name type="common">Kamehameha butterfly</name>
    <dbReference type="NCBI Taxonomy" id="334116"/>
    <lineage>
        <taxon>Eukaryota</taxon>
        <taxon>Metazoa</taxon>
        <taxon>Ecdysozoa</taxon>
        <taxon>Arthropoda</taxon>
        <taxon>Hexapoda</taxon>
        <taxon>Insecta</taxon>
        <taxon>Pterygota</taxon>
        <taxon>Neoptera</taxon>
        <taxon>Endopterygota</taxon>
        <taxon>Lepidoptera</taxon>
        <taxon>Glossata</taxon>
        <taxon>Ditrysia</taxon>
        <taxon>Papilionoidea</taxon>
        <taxon>Nymphalidae</taxon>
        <taxon>Nymphalinae</taxon>
        <taxon>Vanessa</taxon>
    </lineage>
</organism>
<dbReference type="GO" id="GO:0007608">
    <property type="term" value="P:sensory perception of smell"/>
    <property type="evidence" value="ECO:0007669"/>
    <property type="project" value="TreeGrafter"/>
</dbReference>
<dbReference type="InterPro" id="IPR036728">
    <property type="entry name" value="PBP_GOBP_sf"/>
</dbReference>
<accession>A0A8B8IC75</accession>
<dbReference type="RefSeq" id="XP_026494678.2">
    <property type="nucleotide sequence ID" value="XM_026638893.2"/>
</dbReference>
<evidence type="ECO:0000256" key="3">
    <source>
        <dbReference type="ARBA" id="ARBA00022525"/>
    </source>
</evidence>
<evidence type="ECO:0000256" key="5">
    <source>
        <dbReference type="SAM" id="Phobius"/>
    </source>
</evidence>
<dbReference type="PANTHER" id="PTHR11857:SF43">
    <property type="entry name" value="GEO07291P1-RELATED"/>
    <property type="match status" value="1"/>
</dbReference>
<keyword evidence="6" id="KW-1185">Reference proteome</keyword>
<dbReference type="Pfam" id="PF01395">
    <property type="entry name" value="PBP_GOBP"/>
    <property type="match status" value="1"/>
</dbReference>
<dbReference type="InterPro" id="IPR006170">
    <property type="entry name" value="PBP/GOBP"/>
</dbReference>